<dbReference type="EMBL" id="AYYO01000003">
    <property type="protein sequence ID" value="KRM56538.1"/>
    <property type="molecule type" value="Genomic_DNA"/>
</dbReference>
<organism evidence="2 3">
    <name type="scientific">Lacticaseibacillus sharpeae JCM 1186 = DSM 20505</name>
    <dbReference type="NCBI Taxonomy" id="1291052"/>
    <lineage>
        <taxon>Bacteria</taxon>
        <taxon>Bacillati</taxon>
        <taxon>Bacillota</taxon>
        <taxon>Bacilli</taxon>
        <taxon>Lactobacillales</taxon>
        <taxon>Lactobacillaceae</taxon>
        <taxon>Lacticaseibacillus</taxon>
    </lineage>
</organism>
<keyword evidence="1" id="KW-0812">Transmembrane</keyword>
<dbReference type="OrthoDB" id="1651016at2"/>
<dbReference type="PATRIC" id="fig|1291052.5.peg.2078"/>
<evidence type="ECO:0000256" key="1">
    <source>
        <dbReference type="SAM" id="Phobius"/>
    </source>
</evidence>
<evidence type="ECO:0000313" key="2">
    <source>
        <dbReference type="EMBL" id="KRM56538.1"/>
    </source>
</evidence>
<dbReference type="STRING" id="1291052.FC18_GL002017"/>
<feature type="transmembrane region" description="Helical" evidence="1">
    <location>
        <begin position="46"/>
        <end position="70"/>
    </location>
</feature>
<proteinExistence type="predicted"/>
<sequence length="78" mass="8908">MTQSFGVSALITIMSHLIFILMVWRTLIALRLEKIFKAGHEREIQILMLFIAIGLGYLVSSCFLSLLGAFKNLPYLYK</sequence>
<feature type="transmembrane region" description="Helical" evidence="1">
    <location>
        <begin position="6"/>
        <end position="25"/>
    </location>
</feature>
<dbReference type="RefSeq" id="WP_054676528.1">
    <property type="nucleotide sequence ID" value="NZ_AYYO01000003.1"/>
</dbReference>
<keyword evidence="1" id="KW-1133">Transmembrane helix</keyword>
<protein>
    <recommendedName>
        <fullName evidence="4">DUF1146 domain-containing protein</fullName>
    </recommendedName>
</protein>
<dbReference type="Pfam" id="PF06612">
    <property type="entry name" value="DUF1146"/>
    <property type="match status" value="1"/>
</dbReference>
<gene>
    <name evidence="2" type="ORF">FC18_GL002017</name>
</gene>
<accession>A0A0R1ZQ20</accession>
<evidence type="ECO:0008006" key="4">
    <source>
        <dbReference type="Google" id="ProtNLM"/>
    </source>
</evidence>
<evidence type="ECO:0000313" key="3">
    <source>
        <dbReference type="Proteomes" id="UP000051679"/>
    </source>
</evidence>
<dbReference type="AlphaFoldDB" id="A0A0R1ZQ20"/>
<dbReference type="InterPro" id="IPR009526">
    <property type="entry name" value="DUF1146"/>
</dbReference>
<name>A0A0R1ZQ20_9LACO</name>
<dbReference type="NCBIfam" id="TIGR02327">
    <property type="entry name" value="int_mem_ywzB"/>
    <property type="match status" value="1"/>
</dbReference>
<reference evidence="2 3" key="1">
    <citation type="journal article" date="2015" name="Genome Announc.">
        <title>Expanding the biotechnology potential of lactobacilli through comparative genomics of 213 strains and associated genera.</title>
        <authorList>
            <person name="Sun Z."/>
            <person name="Harris H.M."/>
            <person name="McCann A."/>
            <person name="Guo C."/>
            <person name="Argimon S."/>
            <person name="Zhang W."/>
            <person name="Yang X."/>
            <person name="Jeffery I.B."/>
            <person name="Cooney J.C."/>
            <person name="Kagawa T.F."/>
            <person name="Liu W."/>
            <person name="Song Y."/>
            <person name="Salvetti E."/>
            <person name="Wrobel A."/>
            <person name="Rasinkangas P."/>
            <person name="Parkhill J."/>
            <person name="Rea M.C."/>
            <person name="O'Sullivan O."/>
            <person name="Ritari J."/>
            <person name="Douillard F.P."/>
            <person name="Paul Ross R."/>
            <person name="Yang R."/>
            <person name="Briner A.E."/>
            <person name="Felis G.E."/>
            <person name="de Vos W.M."/>
            <person name="Barrangou R."/>
            <person name="Klaenhammer T.R."/>
            <person name="Caufield P.W."/>
            <person name="Cui Y."/>
            <person name="Zhang H."/>
            <person name="O'Toole P.W."/>
        </authorList>
    </citation>
    <scope>NUCLEOTIDE SEQUENCE [LARGE SCALE GENOMIC DNA]</scope>
    <source>
        <strain evidence="2 3">DSM 20505</strain>
    </source>
</reference>
<dbReference type="Proteomes" id="UP000051679">
    <property type="component" value="Unassembled WGS sequence"/>
</dbReference>
<comment type="caution">
    <text evidence="2">The sequence shown here is derived from an EMBL/GenBank/DDBJ whole genome shotgun (WGS) entry which is preliminary data.</text>
</comment>
<keyword evidence="1" id="KW-0472">Membrane</keyword>
<keyword evidence="3" id="KW-1185">Reference proteome</keyword>